<evidence type="ECO:0000313" key="4">
    <source>
        <dbReference type="Proteomes" id="UP000295560"/>
    </source>
</evidence>
<dbReference type="InterPro" id="IPR045651">
    <property type="entry name" value="DUF6398"/>
</dbReference>
<feature type="compositionally biased region" description="Basic residues" evidence="1">
    <location>
        <begin position="1"/>
        <end position="23"/>
    </location>
</feature>
<sequence length="568" mass="62104">MSKRPPRSPRRGSTRSHGSRRPSHGSGRAPGPEQPTLLTEVAVALDDGEPLSLLAMVSSLLSALDRPRHPLDEPGSPELPTRADLVESFLDVQEVETSALLVAVAELTGDDLLRRRVRTEIEGRGHPLPVWLTELHRASTGRVVEMRHVLGDGDNLMIEVALVPDAHLTVVVYIDHNMGTLVKDAFVLPEPLDAVVGHMRELAEHEPDTTWADVDPALARSRIEEAVELGAMTYPPLETESWPACRPLVDWAVRGLPAGGPGRERPEWDETALASLADRFFASPFGAGHDDAGTQDLLEMLLSFGTESGPGDPLRWSPVVVEVLLLDWIPRTIVADPGFLAGAPDLVRRFVRFCHRERGIRSELTEETVAAVDQFEPEFRAVVGLPFDDGPVSVAEIVRTRAVRAVGEGALDGLGTEPLPDEPLDRSSIPTDVQGAVDEVAGLVDRFCDERLDVEYRTACRRFLGRVAVGDPRIFRRRARAGTTAAALVWVIGKANDLFHSPDLQVKDMTAHFGAPQSVSQRAGAMLAAVGVDPHDQFGEMNLGAPDLLVSRRRREIVELRDRYRGTE</sequence>
<name>A0A4R1HKI4_PSEEN</name>
<proteinExistence type="predicted"/>
<evidence type="ECO:0000313" key="3">
    <source>
        <dbReference type="EMBL" id="TCK21571.1"/>
    </source>
</evidence>
<reference evidence="3 4" key="1">
    <citation type="submission" date="2019-03" db="EMBL/GenBank/DDBJ databases">
        <title>Sequencing the genomes of 1000 actinobacteria strains.</title>
        <authorList>
            <person name="Klenk H.-P."/>
        </authorList>
    </citation>
    <scope>NUCLEOTIDE SEQUENCE [LARGE SCALE GENOMIC DNA]</scope>
    <source>
        <strain evidence="3 4">DSM 44969</strain>
    </source>
</reference>
<dbReference type="EMBL" id="SMFZ01000002">
    <property type="protein sequence ID" value="TCK21571.1"/>
    <property type="molecule type" value="Genomic_DNA"/>
</dbReference>
<dbReference type="Pfam" id="PF19935">
    <property type="entry name" value="DUF6398"/>
    <property type="match status" value="1"/>
</dbReference>
<dbReference type="OrthoDB" id="5182325at2"/>
<accession>A0A4R1HKI4</accession>
<organism evidence="3 4">
    <name type="scientific">Pseudonocardia endophytica</name>
    <dbReference type="NCBI Taxonomy" id="401976"/>
    <lineage>
        <taxon>Bacteria</taxon>
        <taxon>Bacillati</taxon>
        <taxon>Actinomycetota</taxon>
        <taxon>Actinomycetes</taxon>
        <taxon>Pseudonocardiales</taxon>
        <taxon>Pseudonocardiaceae</taxon>
        <taxon>Pseudonocardia</taxon>
    </lineage>
</organism>
<dbReference type="AlphaFoldDB" id="A0A4R1HKI4"/>
<comment type="caution">
    <text evidence="3">The sequence shown here is derived from an EMBL/GenBank/DDBJ whole genome shotgun (WGS) entry which is preliminary data.</text>
</comment>
<feature type="domain" description="DUF6398" evidence="2">
    <location>
        <begin position="439"/>
        <end position="535"/>
    </location>
</feature>
<dbReference type="RefSeq" id="WP_132430306.1">
    <property type="nucleotide sequence ID" value="NZ_SMFZ01000002.1"/>
</dbReference>
<protein>
    <recommendedName>
        <fullName evidence="2">DUF6398 domain-containing protein</fullName>
    </recommendedName>
</protein>
<keyword evidence="4" id="KW-1185">Reference proteome</keyword>
<gene>
    <name evidence="3" type="ORF">EV378_5559</name>
</gene>
<feature type="region of interest" description="Disordered" evidence="1">
    <location>
        <begin position="1"/>
        <end position="37"/>
    </location>
</feature>
<evidence type="ECO:0000256" key="1">
    <source>
        <dbReference type="SAM" id="MobiDB-lite"/>
    </source>
</evidence>
<evidence type="ECO:0000259" key="2">
    <source>
        <dbReference type="Pfam" id="PF19935"/>
    </source>
</evidence>
<dbReference type="Proteomes" id="UP000295560">
    <property type="component" value="Unassembled WGS sequence"/>
</dbReference>